<evidence type="ECO:0008006" key="3">
    <source>
        <dbReference type="Google" id="ProtNLM"/>
    </source>
</evidence>
<gene>
    <name evidence="1" type="ORF">GCM10011499_34050</name>
</gene>
<dbReference type="SUPFAM" id="SSF160631">
    <property type="entry name" value="SMI1/KNR4-like"/>
    <property type="match status" value="1"/>
</dbReference>
<accession>A0A916W2J5</accession>
<name>A0A916W2J5_9HYPH</name>
<keyword evidence="2" id="KW-1185">Reference proteome</keyword>
<reference evidence="1 2" key="1">
    <citation type="journal article" date="2014" name="Int. J. Syst. Evol. Microbiol.">
        <title>Complete genome sequence of Corynebacterium casei LMG S-19264T (=DSM 44701T), isolated from a smear-ripened cheese.</title>
        <authorList>
            <consortium name="US DOE Joint Genome Institute (JGI-PGF)"/>
            <person name="Walter F."/>
            <person name="Albersmeier A."/>
            <person name="Kalinowski J."/>
            <person name="Ruckert C."/>
        </authorList>
    </citation>
    <scope>NUCLEOTIDE SEQUENCE [LARGE SCALE GENOMIC DNA]</scope>
    <source>
        <strain evidence="1 2">CGMCC 1.15896</strain>
    </source>
</reference>
<sequence length="197" mass="21881">MRKLRDRFESSFICLIHNLLGINLTSEIHVVDGTALTGRLIASGIAKPEDIEGCAPDEIAMLENRFGPLPHSYKIILATIGHRAGHLVDDHAHWIYADQLPRINKQALNVLDEYAEGEFDPDIPESAMFIGAHYGANPVFILADGGKDSPVWQLDYSTGRVSQVHTSVWDWIETYIVAAEKALADGVKVRNARVWIP</sequence>
<dbReference type="AlphaFoldDB" id="A0A916W2J5"/>
<dbReference type="InterPro" id="IPR037883">
    <property type="entry name" value="Knr4/Smi1-like_sf"/>
</dbReference>
<evidence type="ECO:0000313" key="1">
    <source>
        <dbReference type="EMBL" id="GGA60960.1"/>
    </source>
</evidence>
<protein>
    <recommendedName>
        <fullName evidence="3">Knr4/Smi1-like domain-containing protein</fullName>
    </recommendedName>
</protein>
<dbReference type="Proteomes" id="UP000596977">
    <property type="component" value="Unassembled WGS sequence"/>
</dbReference>
<proteinExistence type="predicted"/>
<evidence type="ECO:0000313" key="2">
    <source>
        <dbReference type="Proteomes" id="UP000596977"/>
    </source>
</evidence>
<organism evidence="1 2">
    <name type="scientific">Pelagibacterium lentulum</name>
    <dbReference type="NCBI Taxonomy" id="2029865"/>
    <lineage>
        <taxon>Bacteria</taxon>
        <taxon>Pseudomonadati</taxon>
        <taxon>Pseudomonadota</taxon>
        <taxon>Alphaproteobacteria</taxon>
        <taxon>Hyphomicrobiales</taxon>
        <taxon>Devosiaceae</taxon>
        <taxon>Pelagibacterium</taxon>
    </lineage>
</organism>
<dbReference type="Gene3D" id="3.40.1580.10">
    <property type="entry name" value="SMI1/KNR4-like"/>
    <property type="match status" value="1"/>
</dbReference>
<dbReference type="EMBL" id="BMKB01000007">
    <property type="protein sequence ID" value="GGA60960.1"/>
    <property type="molecule type" value="Genomic_DNA"/>
</dbReference>
<comment type="caution">
    <text evidence="1">The sequence shown here is derived from an EMBL/GenBank/DDBJ whole genome shotgun (WGS) entry which is preliminary data.</text>
</comment>